<name>A0A6C0H5Z0_9ZZZZ</name>
<keyword evidence="1" id="KW-0479">Metal-binding</keyword>
<dbReference type="EMBL" id="MN739882">
    <property type="protein sequence ID" value="QHT75800.1"/>
    <property type="molecule type" value="Genomic_DNA"/>
</dbReference>
<feature type="domain" description="RING-type" evidence="4">
    <location>
        <begin position="120"/>
        <end position="164"/>
    </location>
</feature>
<dbReference type="InterPro" id="IPR047126">
    <property type="entry name" value="RNF141-like"/>
</dbReference>
<dbReference type="SUPFAM" id="SSF57850">
    <property type="entry name" value="RING/U-box"/>
    <property type="match status" value="1"/>
</dbReference>
<sequence length="196" mass="22993">MSEMSVNNQNIIDQDDDLNQKMSKISINNPNIIYEDDDLDKQIGCWNPNIICNLAEEEDLDEKMDSWNPNIMCNLKEEDDLDEKLVQTNEYNKEIIDGSAMLNIVKKKIDECLKISDEMCPICYENLSFDNEIQLTCGHSICHDCADNIFKIQKCHKINCPICRQEEYYNNKLIISNKLMYIKELRQLYDKYSKAI</sequence>
<evidence type="ECO:0000259" key="4">
    <source>
        <dbReference type="PROSITE" id="PS50089"/>
    </source>
</evidence>
<dbReference type="PANTHER" id="PTHR12109:SF5">
    <property type="entry name" value="RING-TYPE DOMAIN-CONTAINING PROTEIN"/>
    <property type="match status" value="1"/>
</dbReference>
<dbReference type="PROSITE" id="PS50089">
    <property type="entry name" value="ZF_RING_2"/>
    <property type="match status" value="1"/>
</dbReference>
<dbReference type="InterPro" id="IPR017907">
    <property type="entry name" value="Znf_RING_CS"/>
</dbReference>
<evidence type="ECO:0000256" key="2">
    <source>
        <dbReference type="ARBA" id="ARBA00022771"/>
    </source>
</evidence>
<dbReference type="AlphaFoldDB" id="A0A6C0H5Z0"/>
<dbReference type="Pfam" id="PF13639">
    <property type="entry name" value="zf-RING_2"/>
    <property type="match status" value="1"/>
</dbReference>
<keyword evidence="2" id="KW-0863">Zinc-finger</keyword>
<accession>A0A6C0H5Z0</accession>
<organism evidence="5">
    <name type="scientific">viral metagenome</name>
    <dbReference type="NCBI Taxonomy" id="1070528"/>
    <lineage>
        <taxon>unclassified sequences</taxon>
        <taxon>metagenomes</taxon>
        <taxon>organismal metagenomes</taxon>
    </lineage>
</organism>
<evidence type="ECO:0000256" key="3">
    <source>
        <dbReference type="ARBA" id="ARBA00022833"/>
    </source>
</evidence>
<dbReference type="InterPro" id="IPR001841">
    <property type="entry name" value="Znf_RING"/>
</dbReference>
<proteinExistence type="predicted"/>
<protein>
    <recommendedName>
        <fullName evidence="4">RING-type domain-containing protein</fullName>
    </recommendedName>
</protein>
<evidence type="ECO:0000313" key="5">
    <source>
        <dbReference type="EMBL" id="QHT75800.1"/>
    </source>
</evidence>
<dbReference type="Gene3D" id="3.30.40.10">
    <property type="entry name" value="Zinc/RING finger domain, C3HC4 (zinc finger)"/>
    <property type="match status" value="1"/>
</dbReference>
<dbReference type="GO" id="GO:0008270">
    <property type="term" value="F:zinc ion binding"/>
    <property type="evidence" value="ECO:0007669"/>
    <property type="project" value="UniProtKB-KW"/>
</dbReference>
<keyword evidence="3" id="KW-0862">Zinc</keyword>
<dbReference type="PANTHER" id="PTHR12109">
    <property type="entry name" value="RING FINGER PROTEIN 141-RELATED"/>
    <property type="match status" value="1"/>
</dbReference>
<dbReference type="PROSITE" id="PS00518">
    <property type="entry name" value="ZF_RING_1"/>
    <property type="match status" value="1"/>
</dbReference>
<reference evidence="5" key="1">
    <citation type="journal article" date="2020" name="Nature">
        <title>Giant virus diversity and host interactions through global metagenomics.</title>
        <authorList>
            <person name="Schulz F."/>
            <person name="Roux S."/>
            <person name="Paez-Espino D."/>
            <person name="Jungbluth S."/>
            <person name="Walsh D.A."/>
            <person name="Denef V.J."/>
            <person name="McMahon K.D."/>
            <person name="Konstantinidis K.T."/>
            <person name="Eloe-Fadrosh E.A."/>
            <person name="Kyrpides N.C."/>
            <person name="Woyke T."/>
        </authorList>
    </citation>
    <scope>NUCLEOTIDE SEQUENCE</scope>
    <source>
        <strain evidence="5">GVMAG-M-3300023179-71</strain>
    </source>
</reference>
<evidence type="ECO:0000256" key="1">
    <source>
        <dbReference type="ARBA" id="ARBA00022723"/>
    </source>
</evidence>
<dbReference type="InterPro" id="IPR013083">
    <property type="entry name" value="Znf_RING/FYVE/PHD"/>
</dbReference>
<dbReference type="SMART" id="SM00184">
    <property type="entry name" value="RING"/>
    <property type="match status" value="1"/>
</dbReference>